<evidence type="ECO:0000313" key="1">
    <source>
        <dbReference type="EMBL" id="KAG2981948.1"/>
    </source>
</evidence>
<name>A0A8T1FTI0_9STRA</name>
<reference evidence="1" key="1">
    <citation type="submission" date="2018-10" db="EMBL/GenBank/DDBJ databases">
        <title>Effector identification in a new, highly contiguous assembly of the strawberry crown rot pathogen Phytophthora cactorum.</title>
        <authorList>
            <person name="Armitage A.D."/>
            <person name="Nellist C.F."/>
            <person name="Bates H."/>
            <person name="Vickerstaff R.J."/>
            <person name="Harrison R.J."/>
        </authorList>
    </citation>
    <scope>NUCLEOTIDE SEQUENCE</scope>
    <source>
        <strain evidence="1">P415</strain>
    </source>
</reference>
<sequence>MDDVLPSLLDLNGEELYVLLTLYDHPDRPIIPDIRFNLASLADQTLRRNSALIVADDENMSDDLDIDDASLSLTVKRRH</sequence>
<protein>
    <submittedName>
        <fullName evidence="1">Uncharacterized protein</fullName>
    </submittedName>
</protein>
<evidence type="ECO:0000313" key="2">
    <source>
        <dbReference type="Proteomes" id="UP000697107"/>
    </source>
</evidence>
<dbReference type="AlphaFoldDB" id="A0A8T1FTI0"/>
<gene>
    <name evidence="1" type="ORF">PC118_g10282</name>
</gene>
<organism evidence="1 2">
    <name type="scientific">Phytophthora cactorum</name>
    <dbReference type="NCBI Taxonomy" id="29920"/>
    <lineage>
        <taxon>Eukaryota</taxon>
        <taxon>Sar</taxon>
        <taxon>Stramenopiles</taxon>
        <taxon>Oomycota</taxon>
        <taxon>Peronosporomycetes</taxon>
        <taxon>Peronosporales</taxon>
        <taxon>Peronosporaceae</taxon>
        <taxon>Phytophthora</taxon>
    </lineage>
</organism>
<dbReference type="EMBL" id="RCML01000293">
    <property type="protein sequence ID" value="KAG2981948.1"/>
    <property type="molecule type" value="Genomic_DNA"/>
</dbReference>
<accession>A0A8T1FTI0</accession>
<proteinExistence type="predicted"/>
<dbReference type="Proteomes" id="UP000697107">
    <property type="component" value="Unassembled WGS sequence"/>
</dbReference>
<comment type="caution">
    <text evidence="1">The sequence shown here is derived from an EMBL/GenBank/DDBJ whole genome shotgun (WGS) entry which is preliminary data.</text>
</comment>